<name>A0A8K1FN82_PYTOL</name>
<gene>
    <name evidence="1" type="ORF">Poli38472_001262</name>
</gene>
<dbReference type="AlphaFoldDB" id="A0A8K1FN82"/>
<reference evidence="1" key="1">
    <citation type="submission" date="2019-03" db="EMBL/GenBank/DDBJ databases">
        <title>Long read genome sequence of the mycoparasitic Pythium oligandrum ATCC 38472 isolated from sugarbeet rhizosphere.</title>
        <authorList>
            <person name="Gaulin E."/>
        </authorList>
    </citation>
    <scope>NUCLEOTIDE SEQUENCE</scope>
    <source>
        <strain evidence="1">ATCC 38472_TT</strain>
    </source>
</reference>
<protein>
    <submittedName>
        <fullName evidence="1">Uncharacterized protein</fullName>
    </submittedName>
</protein>
<dbReference type="Proteomes" id="UP000794436">
    <property type="component" value="Unassembled WGS sequence"/>
</dbReference>
<organism evidence="1 2">
    <name type="scientific">Pythium oligandrum</name>
    <name type="common">Mycoparasitic fungus</name>
    <dbReference type="NCBI Taxonomy" id="41045"/>
    <lineage>
        <taxon>Eukaryota</taxon>
        <taxon>Sar</taxon>
        <taxon>Stramenopiles</taxon>
        <taxon>Oomycota</taxon>
        <taxon>Peronosporomycetes</taxon>
        <taxon>Pythiales</taxon>
        <taxon>Pythiaceae</taxon>
        <taxon>Pythium</taxon>
    </lineage>
</organism>
<dbReference type="EMBL" id="SPLM01000001">
    <property type="protein sequence ID" value="TMW69106.1"/>
    <property type="molecule type" value="Genomic_DNA"/>
</dbReference>
<accession>A0A8K1FN82</accession>
<proteinExistence type="predicted"/>
<keyword evidence="2" id="KW-1185">Reference proteome</keyword>
<sequence>MWWQRRASDEGLRENDAWRIAMSWKNELQGCVRLTGTKNDMHSVIPSYEWVEFILESSAKPDKPLQQRWLAAQAACVSWTLLSCCEGYSGSENPVFWKRVFCEYGQGIGPNITDTARFFTAHMFPRFRLNIDNFSVKSLEDHLRYRNGISVKDSVETLKPFIIPSRLKRTLEVSISLENQRGSVGRTLHAVSSALSVFQQLPWAQALRPSKKLKQFPPFKVSEVDISELHITSESDANALIKFLRKNCVRVPRVVLSLDEELPRPVVAQTLLAIANAEEPFHASSVSCISFCCPSMGGPLIGALFSVLPLTKSLETLEVIITNNTLEIIPITVDHLWRWLNYASFHPDIAQSAWRNLRIENPVISEANLTLLRSIRGAEGKSNSTSYRTSVKLQSGAIIHEFPALEAQPLCVVEMERAFDVSDSSVPDWVSVVVPGFGCGWVPEAEVERGVRKPAALSQIRGLYWQSNDWTVDLAMLIQFLEHFGQKLRLLWAYPFVRTSAQHVLAILRATPCLRSLAISHDGSVWSTPKFAQEFQGHMKCLRELALSRPASLPCQASMDGPLANLTALSLVSQDRKTARTLMERNPRLHYLCLVADGYFCVDYRPSRRQSREELGIIEDINAKTHGPLSLDNRLAFLSVLKHLDQTGAVEDRWDEAVLSEIFSYVTNEADRDVWVESLGIYDPQRVSGPNGPPCRVTIWGTHFG</sequence>
<evidence type="ECO:0000313" key="1">
    <source>
        <dbReference type="EMBL" id="TMW69106.1"/>
    </source>
</evidence>
<dbReference type="OrthoDB" id="120562at2759"/>
<comment type="caution">
    <text evidence="1">The sequence shown here is derived from an EMBL/GenBank/DDBJ whole genome shotgun (WGS) entry which is preliminary data.</text>
</comment>
<evidence type="ECO:0000313" key="2">
    <source>
        <dbReference type="Proteomes" id="UP000794436"/>
    </source>
</evidence>